<dbReference type="Proteomes" id="UP000188243">
    <property type="component" value="Chromosome"/>
</dbReference>
<keyword evidence="10" id="KW-0732">Signal</keyword>
<evidence type="ECO:0000256" key="2">
    <source>
        <dbReference type="ARBA" id="ARBA00022448"/>
    </source>
</evidence>
<name>A0A1Q2GX31_9GAMM</name>
<dbReference type="GO" id="GO:0009279">
    <property type="term" value="C:cell outer membrane"/>
    <property type="evidence" value="ECO:0007669"/>
    <property type="project" value="UniProtKB-SubCell"/>
</dbReference>
<dbReference type="STRING" id="247523.B0W48_07725"/>
<keyword evidence="5 9" id="KW-0798">TonB box</keyword>
<dbReference type="InterPro" id="IPR036942">
    <property type="entry name" value="Beta-barrel_TonB_sf"/>
</dbReference>
<sequence>MTLTNKVRTRLFKKSSLTIALSSAILAACSFQGVAAEDDEITKIERVQVTGSRIRSAEAMSSAPIQVVDSAAIDASGSLNIQNLLLDNPAFGSPAISRTNSNFNTASAGVATVDLRNLGSERTLVLVNGRRYVSGLPGSSAVDLNTIPSQFIERVEIMTGGASSVYGSDAVAGVVNFVLKDDFEGIEFEGQFGESKEGDDQSRQFSFTSGLTSSDGKGHAMFHLGYSDQGAVYSRDRDRSAVDQFSQIFFEDDPAANPNAIFDTVRPFFSSFPPQGRFDAGDTRFTFDQNNNLQNSFSTNGGDGVAANGFNRSGVRTIAIPTERYLFASNGSYELNDKHSFFYEGTYASSTTRSELEPFPFASDDIYANGRVPIEFEVNGELLRSAFVPDDIYNAATDTDGDGSRDIFFAKRLSDIGNRGARAERDTFRIALGFQGEINDNWFYDTYYVYGKTKESQVSGGLVNVQSFRRGLEAVNDRFDLDGDGITNEAICIDATARGFNCAPVNIFGFNSLSQSAIDFVSAPSSLSTSVEQEIIGGNISGDLFELPAGTVGIAAGFEYREEFSRSEFDALQQAGLNAGNAIPATEGSFDVTEYYIETNIPILDSVTMNAAVRLSDYSTVGNTESWNVGLDWEVTDSLRLRATRARSTRAPNIDELFSPPSQTFPSGLNDPCLGITSSGGGTSGDSCRADVGVASNIATNGAFTLNQSDLQGISGFNRGNTDLKEEVGNSVTVGVVFTPENLISGLDITLDYFDIEIDDAIVSTPRQFILEQCYGGGDDSFCNFITRRGAPSGNNSAGSLEFIDSGVSNSGGLGTEGVDLTLTYATNIGPGAFKTRLAYTYLIDGYSIPLPGADKDVFAGEVGASEHKANWNLGYKINDFDFNWSMTFTGSADFDDQFLSGLGIPAGSVGVGSVTYHDVQASYHISDSMELYAGANNLFDKEPPRIVSGISGSDTGTETDAGTYDPIGQTVYIGFRSKF</sequence>
<dbReference type="PANTHER" id="PTHR47234:SF2">
    <property type="entry name" value="TONB-DEPENDENT RECEPTOR"/>
    <property type="match status" value="1"/>
</dbReference>
<keyword evidence="4 8" id="KW-0812">Transmembrane</keyword>
<feature type="chain" id="PRO_5012139795" evidence="10">
    <location>
        <begin position="36"/>
        <end position="980"/>
    </location>
</feature>
<comment type="subcellular location">
    <subcellularLocation>
        <location evidence="1 8">Cell outer membrane</location>
        <topology evidence="1 8">Multi-pass membrane protein</topology>
    </subcellularLocation>
</comment>
<evidence type="ECO:0000259" key="12">
    <source>
        <dbReference type="Pfam" id="PF07715"/>
    </source>
</evidence>
<keyword evidence="13" id="KW-0675">Receptor</keyword>
<organism evidence="13 14">
    <name type="scientific">Pseudoalteromonas aliena</name>
    <dbReference type="NCBI Taxonomy" id="247523"/>
    <lineage>
        <taxon>Bacteria</taxon>
        <taxon>Pseudomonadati</taxon>
        <taxon>Pseudomonadota</taxon>
        <taxon>Gammaproteobacteria</taxon>
        <taxon>Alteromonadales</taxon>
        <taxon>Pseudoalteromonadaceae</taxon>
        <taxon>Pseudoalteromonas</taxon>
    </lineage>
</organism>
<keyword evidence="6 8" id="KW-0472">Membrane</keyword>
<keyword evidence="7 8" id="KW-0998">Cell outer membrane</keyword>
<evidence type="ECO:0000256" key="3">
    <source>
        <dbReference type="ARBA" id="ARBA00022452"/>
    </source>
</evidence>
<dbReference type="PROSITE" id="PS52016">
    <property type="entry name" value="TONB_DEPENDENT_REC_3"/>
    <property type="match status" value="1"/>
</dbReference>
<evidence type="ECO:0000313" key="13">
    <source>
        <dbReference type="EMBL" id="AQP99691.1"/>
    </source>
</evidence>
<feature type="domain" description="TonB-dependent receptor plug" evidence="12">
    <location>
        <begin position="61"/>
        <end position="174"/>
    </location>
</feature>
<proteinExistence type="inferred from homology"/>
<evidence type="ECO:0000256" key="10">
    <source>
        <dbReference type="SAM" id="SignalP"/>
    </source>
</evidence>
<keyword evidence="3 8" id="KW-1134">Transmembrane beta strand</keyword>
<dbReference type="Pfam" id="PF07715">
    <property type="entry name" value="Plug"/>
    <property type="match status" value="1"/>
</dbReference>
<comment type="similarity">
    <text evidence="8 9">Belongs to the TonB-dependent receptor family.</text>
</comment>
<evidence type="ECO:0000313" key="14">
    <source>
        <dbReference type="Proteomes" id="UP000188243"/>
    </source>
</evidence>
<dbReference type="InterPro" id="IPR000531">
    <property type="entry name" value="Beta-barrel_TonB"/>
</dbReference>
<dbReference type="PANTHER" id="PTHR47234">
    <property type="match status" value="1"/>
</dbReference>
<evidence type="ECO:0000256" key="7">
    <source>
        <dbReference type="ARBA" id="ARBA00023237"/>
    </source>
</evidence>
<keyword evidence="2 8" id="KW-0813">Transport</keyword>
<dbReference type="InterPro" id="IPR039426">
    <property type="entry name" value="TonB-dep_rcpt-like"/>
</dbReference>
<evidence type="ECO:0000256" key="1">
    <source>
        <dbReference type="ARBA" id="ARBA00004571"/>
    </source>
</evidence>
<dbReference type="Gene3D" id="2.170.130.10">
    <property type="entry name" value="TonB-dependent receptor, plug domain"/>
    <property type="match status" value="1"/>
</dbReference>
<reference evidence="13 14" key="1">
    <citation type="submission" date="2017-02" db="EMBL/GenBank/DDBJ databases">
        <title>Complete genome sequence of the cold-active Pseudoalteromonas aliena strain EH1 isolated from Arctic seawater.</title>
        <authorList>
            <person name="Kim E."/>
            <person name="Heo E."/>
            <person name="Kim H."/>
            <person name="Kim D."/>
        </authorList>
    </citation>
    <scope>NUCLEOTIDE SEQUENCE [LARGE SCALE GENOMIC DNA]</scope>
    <source>
        <strain evidence="13 14">EH1</strain>
    </source>
</reference>
<evidence type="ECO:0000259" key="11">
    <source>
        <dbReference type="Pfam" id="PF00593"/>
    </source>
</evidence>
<dbReference type="Gene3D" id="2.40.170.20">
    <property type="entry name" value="TonB-dependent receptor, beta-barrel domain"/>
    <property type="match status" value="1"/>
</dbReference>
<dbReference type="InterPro" id="IPR037066">
    <property type="entry name" value="Plug_dom_sf"/>
</dbReference>
<evidence type="ECO:0000256" key="9">
    <source>
        <dbReference type="RuleBase" id="RU003357"/>
    </source>
</evidence>
<dbReference type="AlphaFoldDB" id="A0A1Q2GX31"/>
<evidence type="ECO:0000256" key="5">
    <source>
        <dbReference type="ARBA" id="ARBA00023077"/>
    </source>
</evidence>
<protein>
    <submittedName>
        <fullName evidence="13">TonB-dependent receptor</fullName>
    </submittedName>
</protein>
<accession>A0A1Q2GX31</accession>
<evidence type="ECO:0000256" key="8">
    <source>
        <dbReference type="PROSITE-ProRule" id="PRU01360"/>
    </source>
</evidence>
<dbReference type="SUPFAM" id="SSF56935">
    <property type="entry name" value="Porins"/>
    <property type="match status" value="1"/>
</dbReference>
<dbReference type="PROSITE" id="PS51257">
    <property type="entry name" value="PROKAR_LIPOPROTEIN"/>
    <property type="match status" value="1"/>
</dbReference>
<evidence type="ECO:0000256" key="4">
    <source>
        <dbReference type="ARBA" id="ARBA00022692"/>
    </source>
</evidence>
<gene>
    <name evidence="13" type="ORF">B0W48_07725</name>
</gene>
<dbReference type="Pfam" id="PF00593">
    <property type="entry name" value="TonB_dep_Rec_b-barrel"/>
    <property type="match status" value="1"/>
</dbReference>
<evidence type="ECO:0000256" key="6">
    <source>
        <dbReference type="ARBA" id="ARBA00023136"/>
    </source>
</evidence>
<dbReference type="KEGG" id="paln:B0W48_07725"/>
<dbReference type="RefSeq" id="WP_077536444.1">
    <property type="nucleotide sequence ID" value="NZ_CP019628.1"/>
</dbReference>
<feature type="signal peptide" evidence="10">
    <location>
        <begin position="1"/>
        <end position="35"/>
    </location>
</feature>
<dbReference type="EMBL" id="CP019628">
    <property type="protein sequence ID" value="AQP99691.1"/>
    <property type="molecule type" value="Genomic_DNA"/>
</dbReference>
<dbReference type="InterPro" id="IPR012910">
    <property type="entry name" value="Plug_dom"/>
</dbReference>
<feature type="domain" description="TonB-dependent receptor-like beta-barrel" evidence="11">
    <location>
        <begin position="407"/>
        <end position="939"/>
    </location>
</feature>